<dbReference type="GO" id="GO:0005615">
    <property type="term" value="C:extracellular space"/>
    <property type="evidence" value="ECO:0000318"/>
    <property type="project" value="GO_Central"/>
</dbReference>
<feature type="signal peptide" evidence="6">
    <location>
        <begin position="1"/>
        <end position="20"/>
    </location>
</feature>
<evidence type="ECO:0000256" key="5">
    <source>
        <dbReference type="SAM" id="MobiDB-lite"/>
    </source>
</evidence>
<dbReference type="InterPro" id="IPR032675">
    <property type="entry name" value="LRR_dom_sf"/>
</dbReference>
<evidence type="ECO:0000256" key="4">
    <source>
        <dbReference type="ARBA" id="ARBA00023180"/>
    </source>
</evidence>
<organism evidence="8 9">
    <name type="scientific">Xenopus laevis</name>
    <name type="common">African clawed frog</name>
    <dbReference type="NCBI Taxonomy" id="8355"/>
    <lineage>
        <taxon>Eukaryota</taxon>
        <taxon>Metazoa</taxon>
        <taxon>Chordata</taxon>
        <taxon>Craniata</taxon>
        <taxon>Vertebrata</taxon>
        <taxon>Euteleostomi</taxon>
        <taxon>Amphibia</taxon>
        <taxon>Batrachia</taxon>
        <taxon>Anura</taxon>
        <taxon>Pipoidea</taxon>
        <taxon>Pipidae</taxon>
        <taxon>Xenopodinae</taxon>
        <taxon>Xenopus</taxon>
        <taxon>Xenopus</taxon>
    </lineage>
</organism>
<sequence>MDISIKLSIIALICLSRGLCQYEGYDYETDYDPEPNEPYHPPVQFTQNVDYSDPQIIYTNDCARECFCPPGLIMYCDNRKLKNIPKIPSRIQQLYLQFNDIEAVTMKSFINATSLKEINLSHNKIKSNKIEVGVFAKLRKLEQIFMHHNDLEEIPFDLPGSVERLSLAFNKIVRINDDDLQGLVKLTMLDLCNNHIDNVKSKTLNKLGRLMQLNMCNNKLHFMPASLPPSLMYLSIENNSISNIPDDYFTNLPNLLAVRMSHNNLEEIPTKMFNLPNLVELNLGHNKLQHVFFIPRSLQHLYIEDNELESLNMTIMCPKIDHSNTNRLTYLRVDQNKLKAPISTFAYLCFPNMQRIYYGEQKHAEGETPKVQEPMLTHPSVSEEEDEDEDDDDREGIAEYRHEEYGVEDNFNYYSY</sequence>
<feature type="region of interest" description="Disordered" evidence="5">
    <location>
        <begin position="364"/>
        <end position="402"/>
    </location>
</feature>
<reference evidence="9" key="1">
    <citation type="submission" date="2025-08" db="UniProtKB">
        <authorList>
            <consortium name="RefSeq"/>
        </authorList>
    </citation>
    <scope>IDENTIFICATION</scope>
    <source>
        <strain evidence="9">J_2021</strain>
        <tissue evidence="9">Erythrocytes</tissue>
    </source>
</reference>
<dbReference type="CTD" id="108714577"/>
<evidence type="ECO:0000313" key="8">
    <source>
        <dbReference type="Proteomes" id="UP000186698"/>
    </source>
</evidence>
<evidence type="ECO:0000256" key="6">
    <source>
        <dbReference type="SAM" id="SignalP"/>
    </source>
</evidence>
<evidence type="ECO:0000256" key="2">
    <source>
        <dbReference type="ARBA" id="ARBA00022729"/>
    </source>
</evidence>
<dbReference type="InterPro" id="IPR001611">
    <property type="entry name" value="Leu-rich_rpt"/>
</dbReference>
<dbReference type="AlphaFoldDB" id="A0A8J0V3M4"/>
<dbReference type="InterPro" id="IPR050333">
    <property type="entry name" value="SLRP"/>
</dbReference>
<dbReference type="KEGG" id="xla:108714577"/>
<keyword evidence="4" id="KW-0325">Glycoprotein</keyword>
<dbReference type="RefSeq" id="XP_018114422.2">
    <property type="nucleotide sequence ID" value="XM_018258933.2"/>
</dbReference>
<evidence type="ECO:0000313" key="9">
    <source>
        <dbReference type="RefSeq" id="XP_018114422.2"/>
    </source>
</evidence>
<dbReference type="Proteomes" id="UP000186698">
    <property type="component" value="Chromosome 4L"/>
</dbReference>
<accession>A0A8J0V3M4</accession>
<dbReference type="OrthoDB" id="1055097at2759"/>
<evidence type="ECO:0000256" key="1">
    <source>
        <dbReference type="ARBA" id="ARBA00022614"/>
    </source>
</evidence>
<dbReference type="Gene3D" id="3.80.10.10">
    <property type="entry name" value="Ribonuclease Inhibitor"/>
    <property type="match status" value="3"/>
</dbReference>
<dbReference type="Pfam" id="PF01462">
    <property type="entry name" value="LRRNT"/>
    <property type="match status" value="1"/>
</dbReference>
<dbReference type="Pfam" id="PF13855">
    <property type="entry name" value="LRR_8"/>
    <property type="match status" value="2"/>
</dbReference>
<proteinExistence type="predicted"/>
<dbReference type="InterPro" id="IPR000372">
    <property type="entry name" value="LRRNT"/>
</dbReference>
<name>A0A8J0V3M4_XENLA</name>
<keyword evidence="2 6" id="KW-0732">Signal</keyword>
<keyword evidence="8" id="KW-1185">Reference proteome</keyword>
<dbReference type="GeneID" id="108714577"/>
<evidence type="ECO:0000259" key="7">
    <source>
        <dbReference type="SMART" id="SM00013"/>
    </source>
</evidence>
<dbReference type="PANTHER" id="PTHR45712:SF3">
    <property type="entry name" value="OSTEOMODULIN"/>
    <property type="match status" value="1"/>
</dbReference>
<gene>
    <name evidence="9" type="primary">LOC108714577</name>
</gene>
<dbReference type="SMART" id="SM00369">
    <property type="entry name" value="LRR_TYP"/>
    <property type="match status" value="6"/>
</dbReference>
<feature type="compositionally biased region" description="Acidic residues" evidence="5">
    <location>
        <begin position="382"/>
        <end position="394"/>
    </location>
</feature>
<feature type="chain" id="PRO_5035185145" evidence="6">
    <location>
        <begin position="21"/>
        <end position="416"/>
    </location>
</feature>
<dbReference type="InterPro" id="IPR003591">
    <property type="entry name" value="Leu-rich_rpt_typical-subtyp"/>
</dbReference>
<dbReference type="SUPFAM" id="SSF52058">
    <property type="entry name" value="L domain-like"/>
    <property type="match status" value="1"/>
</dbReference>
<feature type="domain" description="LRRNT" evidence="7">
    <location>
        <begin position="61"/>
        <end position="93"/>
    </location>
</feature>
<dbReference type="SMART" id="SM00013">
    <property type="entry name" value="LRRNT"/>
    <property type="match status" value="1"/>
</dbReference>
<dbReference type="PANTHER" id="PTHR45712">
    <property type="entry name" value="AGAP008170-PA"/>
    <property type="match status" value="1"/>
</dbReference>
<keyword evidence="1" id="KW-0433">Leucine-rich repeat</keyword>
<protein>
    <submittedName>
        <fullName evidence="9">Osteomodulin</fullName>
    </submittedName>
</protein>
<keyword evidence="3" id="KW-0677">Repeat</keyword>
<dbReference type="PROSITE" id="PS51450">
    <property type="entry name" value="LRR"/>
    <property type="match status" value="1"/>
</dbReference>
<evidence type="ECO:0000256" key="3">
    <source>
        <dbReference type="ARBA" id="ARBA00022737"/>
    </source>
</evidence>